<evidence type="ECO:0000256" key="9">
    <source>
        <dbReference type="ARBA" id="ARBA00023237"/>
    </source>
</evidence>
<feature type="signal peptide" evidence="11">
    <location>
        <begin position="1"/>
        <end position="29"/>
    </location>
</feature>
<dbReference type="Gene3D" id="2.40.170.20">
    <property type="entry name" value="TonB-dependent receptor, beta-barrel domain"/>
    <property type="match status" value="1"/>
</dbReference>
<reference evidence="13 14" key="1">
    <citation type="submission" date="2020-08" db="EMBL/GenBank/DDBJ databases">
        <title>Genomic Encyclopedia of Type Strains, Phase IV (KMG-IV): sequencing the most valuable type-strain genomes for metagenomic binning, comparative biology and taxonomic classification.</title>
        <authorList>
            <person name="Goeker M."/>
        </authorList>
    </citation>
    <scope>NUCLEOTIDE SEQUENCE [LARGE SCALE GENOMIC DNA]</scope>
    <source>
        <strain evidence="13 14">DSM 21793</strain>
    </source>
</reference>
<proteinExistence type="predicted"/>
<keyword evidence="6" id="KW-0798">TonB box</keyword>
<evidence type="ECO:0000313" key="13">
    <source>
        <dbReference type="EMBL" id="MBB3891981.1"/>
    </source>
</evidence>
<evidence type="ECO:0000313" key="14">
    <source>
        <dbReference type="Proteomes" id="UP000530564"/>
    </source>
</evidence>
<keyword evidence="4" id="KW-0812">Transmembrane</keyword>
<comment type="subcellular location">
    <subcellularLocation>
        <location evidence="1">Cell outer membrane</location>
        <topology evidence="1">Multi-pass membrane protein</topology>
    </subcellularLocation>
</comment>
<evidence type="ECO:0000256" key="7">
    <source>
        <dbReference type="ARBA" id="ARBA00023136"/>
    </source>
</evidence>
<evidence type="ECO:0000256" key="5">
    <source>
        <dbReference type="ARBA" id="ARBA00022729"/>
    </source>
</evidence>
<feature type="chain" id="PRO_5032683286" description="TonB-dependent receptor-like beta-barrel domain-containing protein" evidence="11">
    <location>
        <begin position="30"/>
        <end position="715"/>
    </location>
</feature>
<name>A0A840A3B1_9CAUL</name>
<dbReference type="EMBL" id="JACIDK010000003">
    <property type="protein sequence ID" value="MBB3891981.1"/>
    <property type="molecule type" value="Genomic_DNA"/>
</dbReference>
<dbReference type="GO" id="GO:0009279">
    <property type="term" value="C:cell outer membrane"/>
    <property type="evidence" value="ECO:0007669"/>
    <property type="project" value="UniProtKB-SubCell"/>
</dbReference>
<dbReference type="Proteomes" id="UP000530564">
    <property type="component" value="Unassembled WGS sequence"/>
</dbReference>
<sequence length="715" mass="78193">MGGIRRGRAHLGAASLVALSWLLAGQALAQPAKADEGTATFPAAFFAQYNPVTAADMVARTPGFELRDGDDRRGFGGSSGNLLINGERPSSKTAASEILKRIPAGDVVRVEVMSATNASSDVSGQTQVVNLVINQSAARKPSTTFVAGLRQIQYSERIGWTLQASRSMALSDTADLSMDVQTPNILGRGEIRDLLYNNAGDLTGARYQIGQSTNVSLQGSAHLRWRPNSQDVINLNAQYVPAWNKTDTVQYEAIATTALRSSLVGRTEYDDNYTAEVGGDWEHRFSQALSVKLIGLISQSNVVQQDVYDIFTAPAAYLIRTQDRTTSGGERIARGVVKWNGISRHALEFGGEGAFNFRDTSLDIINQPRGGTPVRVPLPVADARVEEVRGEVFVTDMWSASDKLTMEGGVNVEFSRISQTGDQEQEREFNFVKPRLNATYVLTPDHTLRFSLVRDVSQLDFAEFSSTIDFVNSSTIQGNPNLVPEKAWKSRLEWEGRFGKRAAVTLAAFADAVQDVHDLVEIGGFDAYGNIGDGTRVGAEIRGTVPLDQLGLANAELRFNGLYQQTRVTDPITGHKRSFSVPLERQGTASGAPVLNAGNKDWAYVLNFRQNLPAISSAWGVVAVQWAEREEFRRAEIITYVRPEPRIDVFFETTLIKPVTLKLYVNNILSSSEERTRTYFLGSRAGGQIDRVEERLSDGGPEGSRAIGVQVSGRF</sequence>
<evidence type="ECO:0000259" key="12">
    <source>
        <dbReference type="Pfam" id="PF00593"/>
    </source>
</evidence>
<keyword evidence="3" id="KW-1134">Transmembrane beta strand</keyword>
<evidence type="ECO:0000256" key="6">
    <source>
        <dbReference type="ARBA" id="ARBA00023077"/>
    </source>
</evidence>
<keyword evidence="8" id="KW-0675">Receptor</keyword>
<evidence type="ECO:0000256" key="10">
    <source>
        <dbReference type="SAM" id="MobiDB-lite"/>
    </source>
</evidence>
<dbReference type="InterPro" id="IPR036942">
    <property type="entry name" value="Beta-barrel_TonB_sf"/>
</dbReference>
<feature type="region of interest" description="Disordered" evidence="10">
    <location>
        <begin position="69"/>
        <end position="88"/>
    </location>
</feature>
<gene>
    <name evidence="13" type="ORF">GGQ61_002709</name>
</gene>
<dbReference type="InterPro" id="IPR000531">
    <property type="entry name" value="Beta-barrel_TonB"/>
</dbReference>
<comment type="caution">
    <text evidence="13">The sequence shown here is derived from an EMBL/GenBank/DDBJ whole genome shotgun (WGS) entry which is preliminary data.</text>
</comment>
<dbReference type="PANTHER" id="PTHR30069:SF29">
    <property type="entry name" value="HEMOGLOBIN AND HEMOGLOBIN-HAPTOGLOBIN-BINDING PROTEIN 1-RELATED"/>
    <property type="match status" value="1"/>
</dbReference>
<accession>A0A840A3B1</accession>
<organism evidence="13 14">
    <name type="scientific">Phenylobacterium haematophilum</name>
    <dbReference type="NCBI Taxonomy" id="98513"/>
    <lineage>
        <taxon>Bacteria</taxon>
        <taxon>Pseudomonadati</taxon>
        <taxon>Pseudomonadota</taxon>
        <taxon>Alphaproteobacteria</taxon>
        <taxon>Caulobacterales</taxon>
        <taxon>Caulobacteraceae</taxon>
        <taxon>Phenylobacterium</taxon>
    </lineage>
</organism>
<keyword evidence="2" id="KW-0813">Transport</keyword>
<evidence type="ECO:0000256" key="2">
    <source>
        <dbReference type="ARBA" id="ARBA00022448"/>
    </source>
</evidence>
<keyword evidence="14" id="KW-1185">Reference proteome</keyword>
<evidence type="ECO:0000256" key="3">
    <source>
        <dbReference type="ARBA" id="ARBA00022452"/>
    </source>
</evidence>
<dbReference type="AlphaFoldDB" id="A0A840A3B1"/>
<keyword evidence="9" id="KW-0998">Cell outer membrane</keyword>
<dbReference type="Pfam" id="PF00593">
    <property type="entry name" value="TonB_dep_Rec_b-barrel"/>
    <property type="match status" value="1"/>
</dbReference>
<dbReference type="GO" id="GO:0044718">
    <property type="term" value="P:siderophore transmembrane transport"/>
    <property type="evidence" value="ECO:0007669"/>
    <property type="project" value="TreeGrafter"/>
</dbReference>
<evidence type="ECO:0000256" key="8">
    <source>
        <dbReference type="ARBA" id="ARBA00023170"/>
    </source>
</evidence>
<evidence type="ECO:0000256" key="1">
    <source>
        <dbReference type="ARBA" id="ARBA00004571"/>
    </source>
</evidence>
<dbReference type="PANTHER" id="PTHR30069">
    <property type="entry name" value="TONB-DEPENDENT OUTER MEMBRANE RECEPTOR"/>
    <property type="match status" value="1"/>
</dbReference>
<evidence type="ECO:0000256" key="11">
    <source>
        <dbReference type="SAM" id="SignalP"/>
    </source>
</evidence>
<keyword evidence="7" id="KW-0472">Membrane</keyword>
<evidence type="ECO:0000256" key="4">
    <source>
        <dbReference type="ARBA" id="ARBA00022692"/>
    </source>
</evidence>
<feature type="domain" description="TonB-dependent receptor-like beta-barrel" evidence="12">
    <location>
        <begin position="224"/>
        <end position="631"/>
    </location>
</feature>
<dbReference type="GO" id="GO:0015344">
    <property type="term" value="F:siderophore uptake transmembrane transporter activity"/>
    <property type="evidence" value="ECO:0007669"/>
    <property type="project" value="TreeGrafter"/>
</dbReference>
<protein>
    <recommendedName>
        <fullName evidence="12">TonB-dependent receptor-like beta-barrel domain-containing protein</fullName>
    </recommendedName>
</protein>
<keyword evidence="5 11" id="KW-0732">Signal</keyword>
<dbReference type="RefSeq" id="WP_183773560.1">
    <property type="nucleotide sequence ID" value="NZ_JACIDK010000003.1"/>
</dbReference>
<dbReference type="InterPro" id="IPR039426">
    <property type="entry name" value="TonB-dep_rcpt-like"/>
</dbReference>
<dbReference type="SUPFAM" id="SSF56935">
    <property type="entry name" value="Porins"/>
    <property type="match status" value="1"/>
</dbReference>